<gene>
    <name evidence="9" type="ORF">Agub_g10932</name>
</gene>
<evidence type="ECO:0000256" key="6">
    <source>
        <dbReference type="ARBA" id="ARBA00023163"/>
    </source>
</evidence>
<evidence type="ECO:0000256" key="4">
    <source>
        <dbReference type="ARBA" id="ARBA00022833"/>
    </source>
</evidence>
<keyword evidence="2" id="KW-0479">Metal-binding</keyword>
<evidence type="ECO:0000256" key="3">
    <source>
        <dbReference type="ARBA" id="ARBA00022771"/>
    </source>
</evidence>
<feature type="non-terminal residue" evidence="9">
    <location>
        <position position="1"/>
    </location>
</feature>
<dbReference type="InterPro" id="IPR019135">
    <property type="entry name" value="Polycomb_protein_VEFS-Box"/>
</dbReference>
<feature type="region of interest" description="Disordered" evidence="7">
    <location>
        <begin position="327"/>
        <end position="381"/>
    </location>
</feature>
<evidence type="ECO:0000256" key="5">
    <source>
        <dbReference type="ARBA" id="ARBA00023015"/>
    </source>
</evidence>
<name>A0AAD3DY49_9CHLO</name>
<comment type="caution">
    <text evidence="9">The sequence shown here is derived from an EMBL/GenBank/DDBJ whole genome shotgun (WGS) entry which is preliminary data.</text>
</comment>
<feature type="compositionally biased region" description="Polar residues" evidence="7">
    <location>
        <begin position="469"/>
        <end position="485"/>
    </location>
</feature>
<accession>A0AAD3DY49</accession>
<keyword evidence="4" id="KW-0862">Zinc</keyword>
<dbReference type="GO" id="GO:0005634">
    <property type="term" value="C:nucleus"/>
    <property type="evidence" value="ECO:0007669"/>
    <property type="project" value="UniProtKB-ARBA"/>
</dbReference>
<dbReference type="EMBL" id="BMAR01000027">
    <property type="protein sequence ID" value="GFR48927.1"/>
    <property type="molecule type" value="Genomic_DNA"/>
</dbReference>
<dbReference type="Proteomes" id="UP001054857">
    <property type="component" value="Unassembled WGS sequence"/>
</dbReference>
<feature type="region of interest" description="Disordered" evidence="7">
    <location>
        <begin position="405"/>
        <end position="547"/>
    </location>
</feature>
<evidence type="ECO:0000313" key="10">
    <source>
        <dbReference type="Proteomes" id="UP001054857"/>
    </source>
</evidence>
<dbReference type="AlphaFoldDB" id="A0AAD3DY49"/>
<protein>
    <recommendedName>
        <fullName evidence="8">Polycomb protein VEFS-Box domain-containing protein</fullName>
    </recommendedName>
</protein>
<proteinExistence type="inferred from homology"/>
<evidence type="ECO:0000256" key="7">
    <source>
        <dbReference type="SAM" id="MobiDB-lite"/>
    </source>
</evidence>
<evidence type="ECO:0000313" key="9">
    <source>
        <dbReference type="EMBL" id="GFR48927.1"/>
    </source>
</evidence>
<feature type="compositionally biased region" description="Low complexity" evidence="7">
    <location>
        <begin position="508"/>
        <end position="519"/>
    </location>
</feature>
<dbReference type="GO" id="GO:0031490">
    <property type="term" value="F:chromatin DNA binding"/>
    <property type="evidence" value="ECO:0007669"/>
    <property type="project" value="TreeGrafter"/>
</dbReference>
<dbReference type="GO" id="GO:0008270">
    <property type="term" value="F:zinc ion binding"/>
    <property type="evidence" value="ECO:0007669"/>
    <property type="project" value="UniProtKB-KW"/>
</dbReference>
<feature type="compositionally biased region" description="Low complexity" evidence="7">
    <location>
        <begin position="426"/>
        <end position="444"/>
    </location>
</feature>
<evidence type="ECO:0000256" key="2">
    <source>
        <dbReference type="ARBA" id="ARBA00022723"/>
    </source>
</evidence>
<evidence type="ECO:0000256" key="1">
    <source>
        <dbReference type="ARBA" id="ARBA00007416"/>
    </source>
</evidence>
<keyword evidence="3" id="KW-0863">Zinc-finger</keyword>
<organism evidence="9 10">
    <name type="scientific">Astrephomene gubernaculifera</name>
    <dbReference type="NCBI Taxonomy" id="47775"/>
    <lineage>
        <taxon>Eukaryota</taxon>
        <taxon>Viridiplantae</taxon>
        <taxon>Chlorophyta</taxon>
        <taxon>core chlorophytes</taxon>
        <taxon>Chlorophyceae</taxon>
        <taxon>CS clade</taxon>
        <taxon>Chlamydomonadales</taxon>
        <taxon>Astrephomenaceae</taxon>
        <taxon>Astrephomene</taxon>
    </lineage>
</organism>
<sequence length="547" mass="56669">APVPPQPQRAAAAAAAAPAAASVVELESSAVALEVAARFPGRRYFHSRTGVPGCVEDMFGGQDSEDESDDKEWEAAFDHQVRLMGRTQRRMSQRPMGPSERCLMKLWAAFARRRPLYADYVMPRRCLEFVREHCNLFHSSSSSPSPDAKANANPDSDSAGACAGVDSRDLRAALAAHLLLLRQMNLIDPRVILRCLDIADGRIASTAEDDAQFLNPHTTANTTSRRTAATAAAGAAAAASNAAAHTSKGIPSAAGGGRRVKMVGGGSGSMPQEGKTAHGVTVTAAATGSLHDGHDCGVALGVSGGGEERGGGAEEMEVDVVSGALERQGGGRFGRSPEGGGVDDGADCSMDTSEPCKKPAAAAAGQKEEPPVSRSRRGLQGPTAAVRLSAAVEAGAVEAEVETAPAATHAAAGGGVEDTMEVETEAAAASQVQVQVSRPASSHQQRPRKHELQQQQQLPLTQEERQQQDPQHTPQRPTGSRSTPAQCWARNKRARWAGAPPPGTRGSLPQLVLPPQQQQHTSSGSRTAAAAVPGSQTAAGTKPAAVG</sequence>
<feature type="region of interest" description="Disordered" evidence="7">
    <location>
        <begin position="138"/>
        <end position="160"/>
    </location>
</feature>
<feature type="domain" description="Polycomb protein VEFS-Box" evidence="8">
    <location>
        <begin position="38"/>
        <end position="139"/>
    </location>
</feature>
<keyword evidence="6" id="KW-0804">Transcription</keyword>
<reference evidence="9 10" key="1">
    <citation type="journal article" date="2021" name="Sci. Rep.">
        <title>Genome sequencing of the multicellular alga Astrephomene provides insights into convergent evolution of germ-soma differentiation.</title>
        <authorList>
            <person name="Yamashita S."/>
            <person name="Yamamoto K."/>
            <person name="Matsuzaki R."/>
            <person name="Suzuki S."/>
            <person name="Yamaguchi H."/>
            <person name="Hirooka S."/>
            <person name="Minakuchi Y."/>
            <person name="Miyagishima S."/>
            <person name="Kawachi M."/>
            <person name="Toyoda A."/>
            <person name="Nozaki H."/>
        </authorList>
    </citation>
    <scope>NUCLEOTIDE SEQUENCE [LARGE SCALE GENOMIC DNA]</scope>
    <source>
        <strain evidence="9 10">NIES-4017</strain>
    </source>
</reference>
<feature type="compositionally biased region" description="Gly residues" evidence="7">
    <location>
        <begin position="328"/>
        <end position="343"/>
    </location>
</feature>
<comment type="similarity">
    <text evidence="1">Belongs to the VEFS (VRN2-EMF2-FIS2-SU(Z)12) family.</text>
</comment>
<dbReference type="Pfam" id="PF09733">
    <property type="entry name" value="VEFS-Box"/>
    <property type="match status" value="1"/>
</dbReference>
<keyword evidence="5" id="KW-0805">Transcription regulation</keyword>
<evidence type="ECO:0000259" key="8">
    <source>
        <dbReference type="Pfam" id="PF09733"/>
    </source>
</evidence>
<dbReference type="PANTHER" id="PTHR22597:SF0">
    <property type="entry name" value="POLYCOMB PROTEIN SUZ12"/>
    <property type="match status" value="1"/>
</dbReference>
<keyword evidence="10" id="KW-1185">Reference proteome</keyword>
<dbReference type="PANTHER" id="PTHR22597">
    <property type="entry name" value="POLYCOMB GROUP PROTEIN"/>
    <property type="match status" value="1"/>
</dbReference>
<dbReference type="CDD" id="cd21553">
    <property type="entry name" value="VEFS-box_EMF2-like"/>
    <property type="match status" value="1"/>
</dbReference>